<dbReference type="STRING" id="1526571.AT746_16015"/>
<reference evidence="4 5" key="1">
    <citation type="submission" date="2015-12" db="EMBL/GenBank/DDBJ databases">
        <title>Complete genome of Lacimicrobium alkaliphilum KCTC 32984.</title>
        <authorList>
            <person name="Kim S.-G."/>
            <person name="Lee Y.-J."/>
        </authorList>
    </citation>
    <scope>NUCLEOTIDE SEQUENCE [LARGE SCALE GENOMIC DNA]</scope>
    <source>
        <strain evidence="4 5">YelD216</strain>
    </source>
</reference>
<dbReference type="EMBL" id="CP013650">
    <property type="protein sequence ID" value="ALS99616.1"/>
    <property type="molecule type" value="Genomic_DNA"/>
</dbReference>
<dbReference type="PANTHER" id="PTHR44591:SF3">
    <property type="entry name" value="RESPONSE REGULATORY DOMAIN-CONTAINING PROTEIN"/>
    <property type="match status" value="1"/>
</dbReference>
<dbReference type="SMART" id="SM00448">
    <property type="entry name" value="REC"/>
    <property type="match status" value="1"/>
</dbReference>
<accession>A0A0U3B3G7</accession>
<proteinExistence type="predicted"/>
<dbReference type="Pfam" id="PF00072">
    <property type="entry name" value="Response_reg"/>
    <property type="match status" value="1"/>
</dbReference>
<sequence length="314" mass="35900">MTKTDYQVLVVDDVYLMCHFLYETLTKITGFSCRTATEFAKAEAILGEAPIDMAIIDIHLKSESGLTLAKNIRRGKYACRHDIPILIFSGNTFKEEIQQCLAFDVQDILAKPFSAASLKERVKKNQLKEPKIKPAEYYCKLEPQATKHDQKEARRVKAAITKSQAQTSTYRPKGAVSATESITVETSVFIRWPDDAESGYHQIDRRLKSISFQLSALHWAVYNKTSYKDAGKDIKQIRLACDDLLHVSKQLRRKHASDRLWQELADRLQQFKKILLEKVADTELSTAQRDDLFKKVHGSWITLLSKPILKKEPV</sequence>
<dbReference type="RefSeq" id="WP_062482305.1">
    <property type="nucleotide sequence ID" value="NZ_CP013650.1"/>
</dbReference>
<evidence type="ECO:0000256" key="1">
    <source>
        <dbReference type="ARBA" id="ARBA00022553"/>
    </source>
</evidence>
<dbReference type="OrthoDB" id="5768548at2"/>
<dbReference type="Proteomes" id="UP000068447">
    <property type="component" value="Chromosome"/>
</dbReference>
<evidence type="ECO:0000313" key="4">
    <source>
        <dbReference type="EMBL" id="ALS99616.1"/>
    </source>
</evidence>
<dbReference type="AlphaFoldDB" id="A0A0U3B3G7"/>
<evidence type="ECO:0000313" key="5">
    <source>
        <dbReference type="Proteomes" id="UP000068447"/>
    </source>
</evidence>
<dbReference type="GO" id="GO:0000160">
    <property type="term" value="P:phosphorelay signal transduction system"/>
    <property type="evidence" value="ECO:0007669"/>
    <property type="project" value="InterPro"/>
</dbReference>
<dbReference type="SUPFAM" id="SSF52172">
    <property type="entry name" value="CheY-like"/>
    <property type="match status" value="1"/>
</dbReference>
<dbReference type="CDD" id="cd00156">
    <property type="entry name" value="REC"/>
    <property type="match status" value="1"/>
</dbReference>
<organism evidence="4 5">
    <name type="scientific">Lacimicrobium alkaliphilum</name>
    <dbReference type="NCBI Taxonomy" id="1526571"/>
    <lineage>
        <taxon>Bacteria</taxon>
        <taxon>Pseudomonadati</taxon>
        <taxon>Pseudomonadota</taxon>
        <taxon>Gammaproteobacteria</taxon>
        <taxon>Alteromonadales</taxon>
        <taxon>Alteromonadaceae</taxon>
        <taxon>Lacimicrobium</taxon>
    </lineage>
</organism>
<gene>
    <name evidence="4" type="ORF">AT746_16015</name>
</gene>
<feature type="modified residue" description="4-aspartylphosphate" evidence="2">
    <location>
        <position position="57"/>
    </location>
</feature>
<dbReference type="InterPro" id="IPR050595">
    <property type="entry name" value="Bact_response_regulator"/>
</dbReference>
<name>A0A0U3B3G7_9ALTE</name>
<dbReference type="KEGG" id="lal:AT746_16015"/>
<keyword evidence="5" id="KW-1185">Reference proteome</keyword>
<keyword evidence="1 2" id="KW-0597">Phosphoprotein</keyword>
<feature type="domain" description="Response regulatory" evidence="3">
    <location>
        <begin position="7"/>
        <end position="126"/>
    </location>
</feature>
<evidence type="ECO:0000256" key="2">
    <source>
        <dbReference type="PROSITE-ProRule" id="PRU00169"/>
    </source>
</evidence>
<dbReference type="PANTHER" id="PTHR44591">
    <property type="entry name" value="STRESS RESPONSE REGULATOR PROTEIN 1"/>
    <property type="match status" value="1"/>
</dbReference>
<evidence type="ECO:0000259" key="3">
    <source>
        <dbReference type="PROSITE" id="PS50110"/>
    </source>
</evidence>
<dbReference type="InterPro" id="IPR011006">
    <property type="entry name" value="CheY-like_superfamily"/>
</dbReference>
<protein>
    <recommendedName>
        <fullName evidence="3">Response regulatory domain-containing protein</fullName>
    </recommendedName>
</protein>
<dbReference type="InterPro" id="IPR001789">
    <property type="entry name" value="Sig_transdc_resp-reg_receiver"/>
</dbReference>
<dbReference type="Gene3D" id="3.40.50.2300">
    <property type="match status" value="1"/>
</dbReference>
<dbReference type="PROSITE" id="PS50110">
    <property type="entry name" value="RESPONSE_REGULATORY"/>
    <property type="match status" value="1"/>
</dbReference>